<accession>A0A835K747</accession>
<dbReference type="EMBL" id="JADGMS010000003">
    <property type="protein sequence ID" value="KAF9685397.1"/>
    <property type="molecule type" value="Genomic_DNA"/>
</dbReference>
<feature type="compositionally biased region" description="Basic and acidic residues" evidence="1">
    <location>
        <begin position="52"/>
        <end position="71"/>
    </location>
</feature>
<feature type="region of interest" description="Disordered" evidence="1">
    <location>
        <begin position="32"/>
        <end position="74"/>
    </location>
</feature>
<comment type="caution">
    <text evidence="2">The sequence shown here is derived from an EMBL/GenBank/DDBJ whole genome shotgun (WGS) entry which is preliminary data.</text>
</comment>
<organism evidence="2 3">
    <name type="scientific">Salix dunnii</name>
    <dbReference type="NCBI Taxonomy" id="1413687"/>
    <lineage>
        <taxon>Eukaryota</taxon>
        <taxon>Viridiplantae</taxon>
        <taxon>Streptophyta</taxon>
        <taxon>Embryophyta</taxon>
        <taxon>Tracheophyta</taxon>
        <taxon>Spermatophyta</taxon>
        <taxon>Magnoliopsida</taxon>
        <taxon>eudicotyledons</taxon>
        <taxon>Gunneridae</taxon>
        <taxon>Pentapetalae</taxon>
        <taxon>rosids</taxon>
        <taxon>fabids</taxon>
        <taxon>Malpighiales</taxon>
        <taxon>Salicaceae</taxon>
        <taxon>Saliceae</taxon>
        <taxon>Salix</taxon>
    </lineage>
</organism>
<evidence type="ECO:0000256" key="1">
    <source>
        <dbReference type="SAM" id="MobiDB-lite"/>
    </source>
</evidence>
<sequence>MATPVAPWRTTASPLFAKRTIPVRSASVFRSLSTDSQSQVANTGGNAPGDYGRVELDRRSSSDRSPSRRGDTTPSFLSDTCSYLSYDFKFPVE</sequence>
<protein>
    <submittedName>
        <fullName evidence="2">Uncharacterized protein</fullName>
    </submittedName>
</protein>
<gene>
    <name evidence="2" type="ORF">SADUNF_Sadunf03G0050400</name>
</gene>
<proteinExistence type="predicted"/>
<dbReference type="AlphaFoldDB" id="A0A835K747"/>
<evidence type="ECO:0000313" key="3">
    <source>
        <dbReference type="Proteomes" id="UP000657918"/>
    </source>
</evidence>
<feature type="compositionally biased region" description="Polar residues" evidence="1">
    <location>
        <begin position="32"/>
        <end position="45"/>
    </location>
</feature>
<reference evidence="2 3" key="1">
    <citation type="submission" date="2020-10" db="EMBL/GenBank/DDBJ databases">
        <title>Plant Genome Project.</title>
        <authorList>
            <person name="Zhang R.-G."/>
        </authorList>
    </citation>
    <scope>NUCLEOTIDE SEQUENCE [LARGE SCALE GENOMIC DNA]</scope>
    <source>
        <strain evidence="2">FAFU-HL-1</strain>
        <tissue evidence="2">Leaf</tissue>
    </source>
</reference>
<keyword evidence="3" id="KW-1185">Reference proteome</keyword>
<dbReference type="Proteomes" id="UP000657918">
    <property type="component" value="Unassembled WGS sequence"/>
</dbReference>
<name>A0A835K747_9ROSI</name>
<evidence type="ECO:0000313" key="2">
    <source>
        <dbReference type="EMBL" id="KAF9685397.1"/>
    </source>
</evidence>